<dbReference type="Proteomes" id="UP001353858">
    <property type="component" value="Unassembled WGS sequence"/>
</dbReference>
<accession>A0AAN7P222</accession>
<protein>
    <submittedName>
        <fullName evidence="2">Uncharacterized protein</fullName>
    </submittedName>
</protein>
<dbReference type="AlphaFoldDB" id="A0AAN7P222"/>
<keyword evidence="1" id="KW-0732">Signal</keyword>
<organism evidence="2 3">
    <name type="scientific">Aquatica leii</name>
    <dbReference type="NCBI Taxonomy" id="1421715"/>
    <lineage>
        <taxon>Eukaryota</taxon>
        <taxon>Metazoa</taxon>
        <taxon>Ecdysozoa</taxon>
        <taxon>Arthropoda</taxon>
        <taxon>Hexapoda</taxon>
        <taxon>Insecta</taxon>
        <taxon>Pterygota</taxon>
        <taxon>Neoptera</taxon>
        <taxon>Endopterygota</taxon>
        <taxon>Coleoptera</taxon>
        <taxon>Polyphaga</taxon>
        <taxon>Elateriformia</taxon>
        <taxon>Elateroidea</taxon>
        <taxon>Lampyridae</taxon>
        <taxon>Luciolinae</taxon>
        <taxon>Aquatica</taxon>
    </lineage>
</organism>
<dbReference type="EMBL" id="JARPUR010000004">
    <property type="protein sequence ID" value="KAK4878740.1"/>
    <property type="molecule type" value="Genomic_DNA"/>
</dbReference>
<reference evidence="3" key="1">
    <citation type="submission" date="2023-01" db="EMBL/GenBank/DDBJ databases">
        <title>Key to firefly adult light organ development and bioluminescence: homeobox transcription factors regulate luciferase expression and transportation to peroxisome.</title>
        <authorList>
            <person name="Fu X."/>
        </authorList>
    </citation>
    <scope>NUCLEOTIDE SEQUENCE [LARGE SCALE GENOMIC DNA]</scope>
</reference>
<evidence type="ECO:0000313" key="3">
    <source>
        <dbReference type="Proteomes" id="UP001353858"/>
    </source>
</evidence>
<comment type="caution">
    <text evidence="2">The sequence shown here is derived from an EMBL/GenBank/DDBJ whole genome shotgun (WGS) entry which is preliminary data.</text>
</comment>
<sequence length="667" mass="82323">MAKLAVLFLAALAFQASTAIPRFYEEGPLFTYLEEIKTEVRDLTLFFEKDFPEHHLAIKTVTWQCHKLIEVFEVIISKLREETFVVRGEHKVFKDVIVTLEELVNILRQVTVYEDISKIHELRKYFILTLHTVLEHFERLVTLTNTYYPEFRYTLKYILVEFMSALHSIRSHFVHIQSGFEVVNTPKHLIKEIHEYTREFTEIFKEFTHPTQVKVALRAYLYYVNEIVHTLQDERILGHKELDVVIHRLTNKLREIVFPLMEIMHETTFDMKVFRTKIITDFYEIVSIFEQLVQLCEDKVLPEELTHFLVKIIYHYFYAVKHVSYEIKFGYKIGFYMPEYYNTEYYSKYGYGLYEKDFHHRFFTPYHYESSMYPRYSKSFNYGPFTPYHYESSMYPRYSKSFNYDMYKPYHFENSMYPRYMKNFNYDMYTPYHYESTMMYPRYMKSFNHDMYTPYKYESLFPVHKYNSEFYHGKTFGLTYPTKYYKSMKYDYDFESPKMVVSTIEMLVKRISEQFKYNTFEVKDVTPMMIYNIREFVEFLDYFLEKFETKLHLEPFYNDKLFEQFIYKLKEIKMELLEIVKTGVFTNIHEIRMRFVRYVEFVAYDLCKWFEKYGFEHVFFKDVYYRFVTFLHKVTYERYTFNHEYLPVKDFYHTEKFMPTHYPWYKY</sequence>
<keyword evidence="3" id="KW-1185">Reference proteome</keyword>
<proteinExistence type="predicted"/>
<feature type="chain" id="PRO_5042970730" evidence="1">
    <location>
        <begin position="20"/>
        <end position="667"/>
    </location>
</feature>
<gene>
    <name evidence="2" type="ORF">RN001_011246</name>
</gene>
<feature type="signal peptide" evidence="1">
    <location>
        <begin position="1"/>
        <end position="19"/>
    </location>
</feature>
<name>A0AAN7P222_9COLE</name>
<evidence type="ECO:0000256" key="1">
    <source>
        <dbReference type="SAM" id="SignalP"/>
    </source>
</evidence>
<evidence type="ECO:0000313" key="2">
    <source>
        <dbReference type="EMBL" id="KAK4878740.1"/>
    </source>
</evidence>